<proteinExistence type="predicted"/>
<dbReference type="EMBL" id="JACCHT010000001">
    <property type="protein sequence ID" value="NYT27344.1"/>
    <property type="molecule type" value="Genomic_DNA"/>
</dbReference>
<gene>
    <name evidence="3" type="ORF">H0A76_05295</name>
</gene>
<name>A0A853F0I1_9GAMM</name>
<dbReference type="InterPro" id="IPR011990">
    <property type="entry name" value="TPR-like_helical_dom_sf"/>
</dbReference>
<dbReference type="SUPFAM" id="SSF53756">
    <property type="entry name" value="UDP-Glycosyltransferase/glycogen phosphorylase"/>
    <property type="match status" value="1"/>
</dbReference>
<feature type="repeat" description="TPR" evidence="1">
    <location>
        <begin position="96"/>
        <end position="129"/>
    </location>
</feature>
<feature type="repeat" description="TPR" evidence="1">
    <location>
        <begin position="198"/>
        <end position="231"/>
    </location>
</feature>
<protein>
    <submittedName>
        <fullName evidence="3">Tetratricopeptide repeat protein</fullName>
    </submittedName>
</protein>
<feature type="repeat" description="TPR" evidence="1">
    <location>
        <begin position="164"/>
        <end position="197"/>
    </location>
</feature>
<dbReference type="InterPro" id="IPR006597">
    <property type="entry name" value="Sel1-like"/>
</dbReference>
<dbReference type="Proteomes" id="UP000568751">
    <property type="component" value="Unassembled WGS sequence"/>
</dbReference>
<evidence type="ECO:0000313" key="4">
    <source>
        <dbReference type="Proteomes" id="UP000568751"/>
    </source>
</evidence>
<dbReference type="Gene3D" id="3.40.50.2000">
    <property type="entry name" value="Glycogen Phosphorylase B"/>
    <property type="match status" value="1"/>
</dbReference>
<dbReference type="InterPro" id="IPR003107">
    <property type="entry name" value="HAT"/>
</dbReference>
<evidence type="ECO:0000256" key="1">
    <source>
        <dbReference type="PROSITE-ProRule" id="PRU00339"/>
    </source>
</evidence>
<accession>A0A853F0I1</accession>
<dbReference type="Gene3D" id="1.25.40.10">
    <property type="entry name" value="Tetratricopeptide repeat domain"/>
    <property type="match status" value="4"/>
</dbReference>
<dbReference type="PANTHER" id="PTHR44998">
    <property type="match status" value="1"/>
</dbReference>
<organism evidence="3 4">
    <name type="scientific">Candidatus Thiodubiliella endoseptemdiera</name>
    <dbReference type="NCBI Taxonomy" id="2738886"/>
    <lineage>
        <taxon>Bacteria</taxon>
        <taxon>Pseudomonadati</taxon>
        <taxon>Pseudomonadota</taxon>
        <taxon>Gammaproteobacteria</taxon>
        <taxon>Candidatus Pseudothioglobaceae</taxon>
        <taxon>Candidatus Thiodubiliella</taxon>
    </lineage>
</organism>
<feature type="repeat" description="TPR" evidence="1">
    <location>
        <begin position="232"/>
        <end position="265"/>
    </location>
</feature>
<keyword evidence="1" id="KW-0802">TPR repeat</keyword>
<dbReference type="GO" id="GO:0006396">
    <property type="term" value="P:RNA processing"/>
    <property type="evidence" value="ECO:0007669"/>
    <property type="project" value="InterPro"/>
</dbReference>
<sequence>MSRNNKKPSKRSAVSHVKYPSGNLKNNVKQFYSEIILFHKQGNYQKSLDLSQQALKFFPNDINLLSNAGALAHTLKQLNLAKEYYQKTLKLKPNDFNAHCNLATLLKDQKQFEEAIKHYKKALKINPSYAVAHNNLALLFKEQKKFEMATKHYQEAIRINTNYAEAYYNLAILLEEQKRFIEAKEYYQKALEISPNYADAHNNFGTLLEEQKEYEKAVKHYKKALENNPNCIDTYNNLASTFKKQKKFEKTINYYKKALEINPNCVDTQFHLSLLKLNFGEFNKGFEFYEFRYHENRENRNAVPPTISTPQYQSDNPNQDLASQHILIIPEQGIGDEVMFASVLPELSTIVQQNPSTKITLACDPRLVEIFNHSFDFLTAIPKDPDNRYADLEKDLDYWLFIGSLPKFYRNDIKDFYKHQPYLTADKMLFSIWKNRFNNLEHDISIGISWRGGAKAEHKQERSLTLKQLTPILTQASQTANIINLQYGDHAQEIDNFTAQIGITIHDWDDADPFKDLDNFSSQIKALDLVISIDNSTVHFAGALGTKTFVMLPFNQDWRWAEERTDSYWYPNIMTLFRQTKDGEWEDVIQDITNALESAI</sequence>
<dbReference type="PROSITE" id="PS50293">
    <property type="entry name" value="TPR_REGION"/>
    <property type="match status" value="4"/>
</dbReference>
<feature type="region of interest" description="Disordered" evidence="2">
    <location>
        <begin position="1"/>
        <end position="20"/>
    </location>
</feature>
<dbReference type="Pfam" id="PF13181">
    <property type="entry name" value="TPR_8"/>
    <property type="match status" value="1"/>
</dbReference>
<dbReference type="GO" id="GO:0006493">
    <property type="term" value="P:protein O-linked glycosylation"/>
    <property type="evidence" value="ECO:0007669"/>
    <property type="project" value="TreeGrafter"/>
</dbReference>
<dbReference type="SUPFAM" id="SSF48452">
    <property type="entry name" value="TPR-like"/>
    <property type="match status" value="1"/>
</dbReference>
<dbReference type="SMART" id="SM00028">
    <property type="entry name" value="TPR"/>
    <property type="match status" value="7"/>
</dbReference>
<dbReference type="GO" id="GO:0016757">
    <property type="term" value="F:glycosyltransferase activity"/>
    <property type="evidence" value="ECO:0007669"/>
    <property type="project" value="TreeGrafter"/>
</dbReference>
<dbReference type="SMART" id="SM00671">
    <property type="entry name" value="SEL1"/>
    <property type="match status" value="4"/>
</dbReference>
<feature type="repeat" description="TPR" evidence="1">
    <location>
        <begin position="62"/>
        <end position="95"/>
    </location>
</feature>
<dbReference type="AlphaFoldDB" id="A0A853F0I1"/>
<dbReference type="PANTHER" id="PTHR44998:SF1">
    <property type="entry name" value="UDP-N-ACETYLGLUCOSAMINE--PEPTIDE N-ACETYLGLUCOSAMINYLTRANSFERASE 110 KDA SUBUNIT"/>
    <property type="match status" value="1"/>
</dbReference>
<evidence type="ECO:0000313" key="3">
    <source>
        <dbReference type="EMBL" id="NYT27344.1"/>
    </source>
</evidence>
<comment type="caution">
    <text evidence="3">The sequence shown here is derived from an EMBL/GenBank/DDBJ whole genome shotgun (WGS) entry which is preliminary data.</text>
</comment>
<dbReference type="Pfam" id="PF00515">
    <property type="entry name" value="TPR_1"/>
    <property type="match status" value="1"/>
</dbReference>
<reference evidence="3 4" key="1">
    <citation type="submission" date="2020-05" db="EMBL/GenBank/DDBJ databases">
        <title>Horizontal transmission and recombination maintain forever young bacterial symbiont genomes.</title>
        <authorList>
            <person name="Russell S.L."/>
            <person name="Pepper-Tunick E."/>
            <person name="Svedberg J."/>
            <person name="Byrne A."/>
            <person name="Ruelas Castillo J."/>
            <person name="Vollmers C."/>
            <person name="Beinart R.A."/>
            <person name="Corbett-Detig R."/>
        </authorList>
    </citation>
    <scope>NUCLEOTIDE SEQUENCE [LARGE SCALE GENOMIC DNA]</scope>
    <source>
        <strain evidence="3">455</strain>
    </source>
</reference>
<dbReference type="Pfam" id="PF13424">
    <property type="entry name" value="TPR_12"/>
    <property type="match status" value="1"/>
</dbReference>
<dbReference type="SMART" id="SM00386">
    <property type="entry name" value="HAT"/>
    <property type="match status" value="3"/>
</dbReference>
<dbReference type="Pfam" id="PF13414">
    <property type="entry name" value="TPR_11"/>
    <property type="match status" value="1"/>
</dbReference>
<feature type="compositionally biased region" description="Basic residues" evidence="2">
    <location>
        <begin position="1"/>
        <end position="10"/>
    </location>
</feature>
<evidence type="ECO:0000256" key="2">
    <source>
        <dbReference type="SAM" id="MobiDB-lite"/>
    </source>
</evidence>
<feature type="repeat" description="TPR" evidence="1">
    <location>
        <begin position="130"/>
        <end position="163"/>
    </location>
</feature>
<dbReference type="InterPro" id="IPR019734">
    <property type="entry name" value="TPR_rpt"/>
</dbReference>
<dbReference type="PROSITE" id="PS50005">
    <property type="entry name" value="TPR"/>
    <property type="match status" value="6"/>
</dbReference>